<keyword evidence="4" id="KW-1185">Reference proteome</keyword>
<dbReference type="OrthoDB" id="6088188at2759"/>
<evidence type="ECO:0000313" key="4">
    <source>
        <dbReference type="Proteomes" id="UP000835206"/>
    </source>
</evidence>
<feature type="compositionally biased region" description="Polar residues" evidence="2">
    <location>
        <begin position="307"/>
        <end position="327"/>
    </location>
</feature>
<proteinExistence type="predicted"/>
<evidence type="ECO:0000313" key="5">
    <source>
        <dbReference type="RefSeq" id="XP_048264648.1"/>
    </source>
</evidence>
<keyword evidence="1" id="KW-0175">Coiled coil</keyword>
<dbReference type="PANTHER" id="PTHR17469">
    <property type="entry name" value="SPERM SPECIFIC ANTIGEN 2-RELATED"/>
    <property type="match status" value="1"/>
</dbReference>
<reference evidence="5" key="1">
    <citation type="submission" date="2025-08" db="UniProtKB">
        <authorList>
            <consortium name="RefSeq"/>
        </authorList>
    </citation>
    <scope>IDENTIFICATION</scope>
</reference>
<dbReference type="Pfam" id="PF14722">
    <property type="entry name" value="KRAP_IP3R_bind"/>
    <property type="match status" value="1"/>
</dbReference>
<dbReference type="GO" id="GO:0005102">
    <property type="term" value="F:signaling receptor binding"/>
    <property type="evidence" value="ECO:0007669"/>
    <property type="project" value="InterPro"/>
</dbReference>
<evidence type="ECO:0000259" key="3">
    <source>
        <dbReference type="SMART" id="SM01257"/>
    </source>
</evidence>
<dbReference type="AlphaFoldDB" id="A0A9C6W5V2"/>
<name>A0A9C6W5V2_BOMTE</name>
<evidence type="ECO:0000256" key="2">
    <source>
        <dbReference type="SAM" id="MobiDB-lite"/>
    </source>
</evidence>
<dbReference type="CTD" id="37039"/>
<gene>
    <name evidence="5" type="primary">LOC100648903</name>
</gene>
<dbReference type="PANTHER" id="PTHR17469:SF15">
    <property type="entry name" value="ITPR-INTERACTING DOMAIN-CONTAINING PROTEIN"/>
    <property type="match status" value="1"/>
</dbReference>
<accession>A0A9C6W5V2</accession>
<feature type="domain" description="ITPR-interacting" evidence="3">
    <location>
        <begin position="111"/>
        <end position="271"/>
    </location>
</feature>
<feature type="coiled-coil region" evidence="1">
    <location>
        <begin position="573"/>
        <end position="600"/>
    </location>
</feature>
<organism evidence="4 5">
    <name type="scientific">Bombus terrestris</name>
    <name type="common">Buff-tailed bumblebee</name>
    <name type="synonym">Apis terrestris</name>
    <dbReference type="NCBI Taxonomy" id="30195"/>
    <lineage>
        <taxon>Eukaryota</taxon>
        <taxon>Metazoa</taxon>
        <taxon>Ecdysozoa</taxon>
        <taxon>Arthropoda</taxon>
        <taxon>Hexapoda</taxon>
        <taxon>Insecta</taxon>
        <taxon>Pterygota</taxon>
        <taxon>Neoptera</taxon>
        <taxon>Endopterygota</taxon>
        <taxon>Hymenoptera</taxon>
        <taxon>Apocrita</taxon>
        <taxon>Aculeata</taxon>
        <taxon>Apoidea</taxon>
        <taxon>Anthophila</taxon>
        <taxon>Apidae</taxon>
        <taxon>Bombus</taxon>
        <taxon>Bombus</taxon>
    </lineage>
</organism>
<protein>
    <submittedName>
        <fullName evidence="5">Uncharacterized protein LOC100648903 isoform X1</fullName>
    </submittedName>
</protein>
<dbReference type="SMART" id="SM01257">
    <property type="entry name" value="KRAP_IP3R_bind"/>
    <property type="match status" value="1"/>
</dbReference>
<dbReference type="Proteomes" id="UP000835206">
    <property type="component" value="Chromosome 9"/>
</dbReference>
<dbReference type="InterPro" id="IPR029325">
    <property type="entry name" value="ITPR-bd"/>
</dbReference>
<feature type="region of interest" description="Disordered" evidence="2">
    <location>
        <begin position="302"/>
        <end position="327"/>
    </location>
</feature>
<evidence type="ECO:0000256" key="1">
    <source>
        <dbReference type="SAM" id="Coils"/>
    </source>
</evidence>
<sequence length="613" mass="69729">MDPENTRKETIVKVTDWLRGIWEMRRQTGPVQQWIDSIPSPIKSNFSMKNDNQGESSSKNLKPNISLALTEPKDIPYSMRAKQLTMTVSAPINVPNTTSNNTTGLPSSLPHKLVRDPSLQSDSSHCSSVESLLELRKADPEAILLGLGFGGCSSSPQENGSFSRIPKRFLQPSKLKGIAINDFMKQQQETSESFDSVSLGYRGLTGSPYVAPSEIVQKIMQRLREHESHEHDPYAMYNSYEQYSPLHCGGTLSVLSPDSRQFLERPRSKSPDMRNKRMIIGQKSFAFGHDGDLIEIDPSNEKRSFESIPSNDSNAVENSGLSNDLADNNNEVYEQTPIQKKILPKRLFFNDNAELNDTDVSLSVKVFEESEDQQNENLNKNTVYKDDIFPNTVSENVSDIRRASDGFYDTKDGKISMVNKRRHSDGFVQTTEHVDDTVLARRRKTLKRQSRISDTDAVNYCNINFSKTDTAQCMGMKCNTNKNLHEVCNQESVSTKFPRLKNETKNYDVNECAEKLLEGMYKSAEDSLSKNKQENKNEYYVEETKLVEQVCIDKDEKTTCCCHSGTKKYWKKMEKIIQENKNLETMVTKSRREMAEIREMLNNVLSVRLEPGF</sequence>
<dbReference type="RefSeq" id="XP_048264648.1">
    <property type="nucleotide sequence ID" value="XM_048408691.1"/>
</dbReference>
<dbReference type="InterPro" id="IPR043444">
    <property type="entry name" value="TESPA1-like"/>
</dbReference>
<dbReference type="GeneID" id="100648903"/>